<dbReference type="EMBL" id="ASHM01139463">
    <property type="protein sequence ID" value="PNX60967.1"/>
    <property type="molecule type" value="Genomic_DNA"/>
</dbReference>
<sequence length="67" mass="7294">MEASSAQYILQQYIAASGGLKLSKFHWQCLCKGKSEMNPDMWYVELAIGGRKMLVAKGSLCGGTHLG</sequence>
<organism evidence="1 2">
    <name type="scientific">Trifolium pratense</name>
    <name type="common">Red clover</name>
    <dbReference type="NCBI Taxonomy" id="57577"/>
    <lineage>
        <taxon>Eukaryota</taxon>
        <taxon>Viridiplantae</taxon>
        <taxon>Streptophyta</taxon>
        <taxon>Embryophyta</taxon>
        <taxon>Tracheophyta</taxon>
        <taxon>Spermatophyta</taxon>
        <taxon>Magnoliopsida</taxon>
        <taxon>eudicotyledons</taxon>
        <taxon>Gunneridae</taxon>
        <taxon>Pentapetalae</taxon>
        <taxon>rosids</taxon>
        <taxon>fabids</taxon>
        <taxon>Fabales</taxon>
        <taxon>Fabaceae</taxon>
        <taxon>Papilionoideae</taxon>
        <taxon>50 kb inversion clade</taxon>
        <taxon>NPAAA clade</taxon>
        <taxon>Hologalegina</taxon>
        <taxon>IRL clade</taxon>
        <taxon>Trifolieae</taxon>
        <taxon>Trifolium</taxon>
    </lineage>
</organism>
<accession>A0A2K3K3V3</accession>
<evidence type="ECO:0000313" key="1">
    <source>
        <dbReference type="EMBL" id="PNX60967.1"/>
    </source>
</evidence>
<dbReference type="ExpressionAtlas" id="A0A2K3K3V3">
    <property type="expression patterns" value="baseline"/>
</dbReference>
<reference evidence="1 2" key="1">
    <citation type="journal article" date="2014" name="Am. J. Bot.">
        <title>Genome assembly and annotation for red clover (Trifolium pratense; Fabaceae).</title>
        <authorList>
            <person name="Istvanek J."/>
            <person name="Jaros M."/>
            <person name="Krenek A."/>
            <person name="Repkova J."/>
        </authorList>
    </citation>
    <scope>NUCLEOTIDE SEQUENCE [LARGE SCALE GENOMIC DNA]</scope>
    <source>
        <strain evidence="2">cv. Tatra</strain>
        <tissue evidence="1">Young leaves</tissue>
    </source>
</reference>
<protein>
    <submittedName>
        <fullName evidence="1">Uncharacterized protein</fullName>
    </submittedName>
</protein>
<dbReference type="Proteomes" id="UP000236291">
    <property type="component" value="Unassembled WGS sequence"/>
</dbReference>
<dbReference type="STRING" id="57577.A0A2K3K3V3"/>
<dbReference type="AlphaFoldDB" id="A0A2K3K3V3"/>
<name>A0A2K3K3V3_TRIPR</name>
<feature type="non-terminal residue" evidence="1">
    <location>
        <position position="67"/>
    </location>
</feature>
<gene>
    <name evidence="1" type="ORF">L195_g060440</name>
</gene>
<evidence type="ECO:0000313" key="2">
    <source>
        <dbReference type="Proteomes" id="UP000236291"/>
    </source>
</evidence>
<proteinExistence type="predicted"/>
<comment type="caution">
    <text evidence="1">The sequence shown here is derived from an EMBL/GenBank/DDBJ whole genome shotgun (WGS) entry which is preliminary data.</text>
</comment>
<reference evidence="1 2" key="2">
    <citation type="journal article" date="2017" name="Front. Plant Sci.">
        <title>Gene Classification and Mining of Molecular Markers Useful in Red Clover (Trifolium pratense) Breeding.</title>
        <authorList>
            <person name="Istvanek J."/>
            <person name="Dluhosova J."/>
            <person name="Dluhos P."/>
            <person name="Patkova L."/>
            <person name="Nedelnik J."/>
            <person name="Repkova J."/>
        </authorList>
    </citation>
    <scope>NUCLEOTIDE SEQUENCE [LARGE SCALE GENOMIC DNA]</scope>
    <source>
        <strain evidence="2">cv. Tatra</strain>
        <tissue evidence="1">Young leaves</tissue>
    </source>
</reference>